<feature type="region of interest" description="Disordered" evidence="2">
    <location>
        <begin position="1"/>
        <end position="49"/>
    </location>
</feature>
<dbReference type="EnsemblPlants" id="novel_model_5492_5bd9a17a">
    <property type="protein sequence ID" value="cds.novel_model_5492_5bd9a17a"/>
    <property type="gene ID" value="novel_gene_2841_5bd9a17a"/>
</dbReference>
<name>A0A803R5Z1_CANSA</name>
<feature type="transmembrane region" description="Helical" evidence="3">
    <location>
        <begin position="143"/>
        <end position="162"/>
    </location>
</feature>
<accession>A0A803R5Z1</accession>
<feature type="compositionally biased region" description="Basic and acidic residues" evidence="2">
    <location>
        <begin position="1"/>
        <end position="36"/>
    </location>
</feature>
<keyword evidence="3" id="KW-0472">Membrane</keyword>
<evidence type="ECO:0000256" key="2">
    <source>
        <dbReference type="SAM" id="MobiDB-lite"/>
    </source>
</evidence>
<evidence type="ECO:0000256" key="1">
    <source>
        <dbReference type="ARBA" id="ARBA00010975"/>
    </source>
</evidence>
<dbReference type="Proteomes" id="UP000596661">
    <property type="component" value="Chromosome 5"/>
</dbReference>
<protein>
    <submittedName>
        <fullName evidence="4">Uncharacterized protein</fullName>
    </submittedName>
</protein>
<reference evidence="4" key="2">
    <citation type="submission" date="2021-03" db="UniProtKB">
        <authorList>
            <consortium name="EnsemblPlants"/>
        </authorList>
    </citation>
    <scope>IDENTIFICATION</scope>
</reference>
<dbReference type="InterPro" id="IPR005513">
    <property type="entry name" value="LEA_1"/>
</dbReference>
<proteinExistence type="inferred from homology"/>
<evidence type="ECO:0000313" key="4">
    <source>
        <dbReference type="EnsemblPlants" id="cds.novel_model_5492_5bd9a17a"/>
    </source>
</evidence>
<keyword evidence="5" id="KW-1185">Reference proteome</keyword>
<evidence type="ECO:0000256" key="3">
    <source>
        <dbReference type="SAM" id="Phobius"/>
    </source>
</evidence>
<keyword evidence="3" id="KW-1133">Transmembrane helix</keyword>
<dbReference type="GO" id="GO:0009793">
    <property type="term" value="P:embryo development ending in seed dormancy"/>
    <property type="evidence" value="ECO:0007669"/>
    <property type="project" value="InterPro"/>
</dbReference>
<dbReference type="Pfam" id="PF03760">
    <property type="entry name" value="LEA_1"/>
    <property type="match status" value="1"/>
</dbReference>
<dbReference type="Gramene" id="novel_model_5492_5bd9a17a">
    <property type="protein sequence ID" value="cds.novel_model_5492_5bd9a17a"/>
    <property type="gene ID" value="novel_gene_2841_5bd9a17a"/>
</dbReference>
<keyword evidence="3" id="KW-0812">Transmembrane</keyword>
<evidence type="ECO:0000313" key="5">
    <source>
        <dbReference type="Proteomes" id="UP000596661"/>
    </source>
</evidence>
<dbReference type="AlphaFoldDB" id="A0A803R5Z1"/>
<dbReference type="EMBL" id="UZAU01000547">
    <property type="status" value="NOT_ANNOTATED_CDS"/>
    <property type="molecule type" value="Genomic_DNA"/>
</dbReference>
<organism evidence="4 5">
    <name type="scientific">Cannabis sativa</name>
    <name type="common">Hemp</name>
    <name type="synonym">Marijuana</name>
    <dbReference type="NCBI Taxonomy" id="3483"/>
    <lineage>
        <taxon>Eukaryota</taxon>
        <taxon>Viridiplantae</taxon>
        <taxon>Streptophyta</taxon>
        <taxon>Embryophyta</taxon>
        <taxon>Tracheophyta</taxon>
        <taxon>Spermatophyta</taxon>
        <taxon>Magnoliopsida</taxon>
        <taxon>eudicotyledons</taxon>
        <taxon>Gunneridae</taxon>
        <taxon>Pentapetalae</taxon>
        <taxon>rosids</taxon>
        <taxon>fabids</taxon>
        <taxon>Rosales</taxon>
        <taxon>Cannabaceae</taxon>
        <taxon>Cannabis</taxon>
    </lineage>
</organism>
<reference evidence="4" key="1">
    <citation type="submission" date="2018-11" db="EMBL/GenBank/DDBJ databases">
        <authorList>
            <person name="Grassa J C."/>
        </authorList>
    </citation>
    <scope>NUCLEOTIDE SEQUENCE [LARGE SCALE GENOMIC DNA]</scope>
</reference>
<comment type="similarity">
    <text evidence="1">Belongs to the LEA type 1 family.</text>
</comment>
<sequence>MKSAKEKVSDMASSAKEHVTTYKAKAQEKRKLQQEQRRRRRWQRSVEKQKRLKPRWNYMRPKGDMQLRSSTTNTTSYIKIHPLLAPPPLPPLPIPSMAMATATATATMPTPSLALLTPLIPLELTCQGTSICRSFQFIIYKIYMQYLVFVLLNWVVFIFFLYCI</sequence>